<name>A0A372NXR4_9SPHI</name>
<dbReference type="EMBL" id="QWDC01000001">
    <property type="protein sequence ID" value="RFZ94661.1"/>
    <property type="molecule type" value="Genomic_DNA"/>
</dbReference>
<dbReference type="Gene3D" id="2.60.120.370">
    <property type="entry name" value="YhcH/YjgK/YiaL"/>
    <property type="match status" value="1"/>
</dbReference>
<accession>A0A372NXR4</accession>
<dbReference type="InterPro" id="IPR037012">
    <property type="entry name" value="NanQ/TabA/YiaL_sf"/>
</dbReference>
<dbReference type="OrthoDB" id="9792756at2"/>
<dbReference type="PANTHER" id="PTHR34986">
    <property type="entry name" value="EVOLVED BETA-GALACTOSIDASE SUBUNIT BETA"/>
    <property type="match status" value="1"/>
</dbReference>
<dbReference type="AlphaFoldDB" id="A0A372NXR4"/>
<dbReference type="RefSeq" id="WP_117390222.1">
    <property type="nucleotide sequence ID" value="NZ_QWDC01000001.1"/>
</dbReference>
<keyword evidence="3" id="KW-1185">Reference proteome</keyword>
<reference evidence="2 3" key="1">
    <citation type="submission" date="2018-08" db="EMBL/GenBank/DDBJ databases">
        <title>Mucilaginibacter sp. MYSH2.</title>
        <authorList>
            <person name="Seo T."/>
        </authorList>
    </citation>
    <scope>NUCLEOTIDE SEQUENCE [LARGE SCALE GENOMIC DNA]</scope>
    <source>
        <strain evidence="2 3">MYSH2</strain>
    </source>
</reference>
<organism evidence="2 3">
    <name type="scientific">Mucilaginibacter conchicola</name>
    <dbReference type="NCBI Taxonomy" id="2303333"/>
    <lineage>
        <taxon>Bacteria</taxon>
        <taxon>Pseudomonadati</taxon>
        <taxon>Bacteroidota</taxon>
        <taxon>Sphingobacteriia</taxon>
        <taxon>Sphingobacteriales</taxon>
        <taxon>Sphingobacteriaceae</taxon>
        <taxon>Mucilaginibacter</taxon>
    </lineage>
</organism>
<feature type="signal peptide" evidence="1">
    <location>
        <begin position="1"/>
        <end position="23"/>
    </location>
</feature>
<dbReference type="Pfam" id="PF04074">
    <property type="entry name" value="DUF386"/>
    <property type="match status" value="1"/>
</dbReference>
<dbReference type="PANTHER" id="PTHR34986:SF1">
    <property type="entry name" value="PROTEIN YIAL"/>
    <property type="match status" value="1"/>
</dbReference>
<dbReference type="InterPro" id="IPR004375">
    <property type="entry name" value="NanQ/TabA/YiaL"/>
</dbReference>
<evidence type="ECO:0000256" key="1">
    <source>
        <dbReference type="SAM" id="SignalP"/>
    </source>
</evidence>
<feature type="chain" id="PRO_5016771071" evidence="1">
    <location>
        <begin position="24"/>
        <end position="200"/>
    </location>
</feature>
<keyword evidence="1" id="KW-0732">Signal</keyword>
<dbReference type="GO" id="GO:0005829">
    <property type="term" value="C:cytosol"/>
    <property type="evidence" value="ECO:0007669"/>
    <property type="project" value="TreeGrafter"/>
</dbReference>
<dbReference type="Proteomes" id="UP000264217">
    <property type="component" value="Unassembled WGS sequence"/>
</dbReference>
<sequence length="200" mass="22369">MNISKKTLLLAGLCLLWFTAAQAQTVSKKQAEKWLKSRTWSGGTELKASPSIKAVTFYQQYQANKAVWEKVFAYIKATDLNTLAPGKYPIDGDNAFASITEAPSKEEDKATWESHKNYIDFQYVIRGKEKIGVADVSKATVTNAYDATKDVANYTADGKYYVAEPGTFYLFFPEDAHRPNIKVDGFDVVKKMVIKIKVAN</sequence>
<evidence type="ECO:0000313" key="2">
    <source>
        <dbReference type="EMBL" id="RFZ94661.1"/>
    </source>
</evidence>
<evidence type="ECO:0000313" key="3">
    <source>
        <dbReference type="Proteomes" id="UP000264217"/>
    </source>
</evidence>
<dbReference type="NCBIfam" id="TIGR00022">
    <property type="entry name" value="YhcH/YjgK/YiaL family protein"/>
    <property type="match status" value="1"/>
</dbReference>
<gene>
    <name evidence="2" type="ORF">D0C36_03735</name>
</gene>
<protein>
    <submittedName>
        <fullName evidence="2">DUF386 domain-containing protein</fullName>
    </submittedName>
</protein>
<comment type="caution">
    <text evidence="2">The sequence shown here is derived from an EMBL/GenBank/DDBJ whole genome shotgun (WGS) entry which is preliminary data.</text>
</comment>
<proteinExistence type="predicted"/>
<dbReference type="SUPFAM" id="SSF51197">
    <property type="entry name" value="Clavaminate synthase-like"/>
    <property type="match status" value="1"/>
</dbReference>